<organism evidence="2 3">
    <name type="scientific">Anaeromassilibacillus senegalensis</name>
    <dbReference type="NCBI Taxonomy" id="1673717"/>
    <lineage>
        <taxon>Bacteria</taxon>
        <taxon>Bacillati</taxon>
        <taxon>Bacillota</taxon>
        <taxon>Clostridia</taxon>
        <taxon>Eubacteriales</taxon>
        <taxon>Acutalibacteraceae</taxon>
        <taxon>Anaeromassilibacillus</taxon>
    </lineage>
</organism>
<reference evidence="2 3" key="1">
    <citation type="submission" date="2022-01" db="EMBL/GenBank/DDBJ databases">
        <title>Collection of gut derived symbiotic bacterial strains cultured from healthy donors.</title>
        <authorList>
            <person name="Lin H."/>
            <person name="Kohout C."/>
            <person name="Waligurski E."/>
            <person name="Pamer E.G."/>
        </authorList>
    </citation>
    <scope>NUCLEOTIDE SEQUENCE [LARGE SCALE GENOMIC DNA]</scope>
    <source>
        <strain evidence="2 3">DFI.7.58</strain>
    </source>
</reference>
<dbReference type="SUPFAM" id="SSF88713">
    <property type="entry name" value="Glycoside hydrolase/deacetylase"/>
    <property type="match status" value="1"/>
</dbReference>
<proteinExistence type="predicted"/>
<evidence type="ECO:0000259" key="1">
    <source>
        <dbReference type="PROSITE" id="PS51677"/>
    </source>
</evidence>
<dbReference type="InterPro" id="IPR011330">
    <property type="entry name" value="Glyco_hydro/deAcase_b/a-brl"/>
</dbReference>
<dbReference type="CDD" id="cd10917">
    <property type="entry name" value="CE4_NodB_like_6s_7s"/>
    <property type="match status" value="1"/>
</dbReference>
<dbReference type="PROSITE" id="PS51677">
    <property type="entry name" value="NODB"/>
    <property type="match status" value="1"/>
</dbReference>
<dbReference type="Pfam" id="PF01522">
    <property type="entry name" value="Polysacc_deac_1"/>
    <property type="match status" value="1"/>
</dbReference>
<evidence type="ECO:0000313" key="2">
    <source>
        <dbReference type="EMBL" id="MCG4611692.1"/>
    </source>
</evidence>
<feature type="domain" description="NodB homology" evidence="1">
    <location>
        <begin position="31"/>
        <end position="208"/>
    </location>
</feature>
<dbReference type="EMBL" id="JAKNHQ010000021">
    <property type="protein sequence ID" value="MCG4611692.1"/>
    <property type="molecule type" value="Genomic_DNA"/>
</dbReference>
<name>A0ABS9MNB1_9FIRM</name>
<protein>
    <submittedName>
        <fullName evidence="2">Polysaccharide deacetylase family protein</fullName>
    </submittedName>
</protein>
<dbReference type="PANTHER" id="PTHR10587:SF128">
    <property type="entry name" value="POLYSACCHARIDE DEACETYLASE PDAB-RELATED"/>
    <property type="match status" value="1"/>
</dbReference>
<dbReference type="InterPro" id="IPR050248">
    <property type="entry name" value="Polysacc_deacetylase_ArnD"/>
</dbReference>
<dbReference type="RefSeq" id="WP_172749592.1">
    <property type="nucleotide sequence ID" value="NZ_JAKNHQ010000021.1"/>
</dbReference>
<dbReference type="Gene3D" id="3.20.20.370">
    <property type="entry name" value="Glycoside hydrolase/deacetylase"/>
    <property type="match status" value="1"/>
</dbReference>
<accession>A0ABS9MNB1</accession>
<keyword evidence="3" id="KW-1185">Reference proteome</keyword>
<sequence length="214" mass="24187">MFYLTIYQIAPIMADAQKIQEPVCRVDTAEKQVALSFDVEWMDVQTGELLRILKKYRAKATFFVVGRWAETHRESVLQIAMADCELGSHSMAHSNMQKLTPEEQAEDLQACNRVLEQITGKKPGLFRAPYGAYSPELLSAARGEGMLSIQWDIDSLDWKNLPPEQICNQIVEQIRPGSIVRFQSSALNTPTALESLLEILQNEGYTFVTVSELF</sequence>
<gene>
    <name evidence="2" type="ORF">L0P57_12220</name>
</gene>
<dbReference type="PANTHER" id="PTHR10587">
    <property type="entry name" value="GLYCOSYL TRANSFERASE-RELATED"/>
    <property type="match status" value="1"/>
</dbReference>
<comment type="caution">
    <text evidence="2">The sequence shown here is derived from an EMBL/GenBank/DDBJ whole genome shotgun (WGS) entry which is preliminary data.</text>
</comment>
<evidence type="ECO:0000313" key="3">
    <source>
        <dbReference type="Proteomes" id="UP001298681"/>
    </source>
</evidence>
<dbReference type="Proteomes" id="UP001298681">
    <property type="component" value="Unassembled WGS sequence"/>
</dbReference>
<dbReference type="InterPro" id="IPR002509">
    <property type="entry name" value="NODB_dom"/>
</dbReference>